<comment type="caution">
    <text evidence="3">The sequence shown here is derived from an EMBL/GenBank/DDBJ whole genome shotgun (WGS) entry which is preliminary data.</text>
</comment>
<keyword evidence="2" id="KW-0732">Signal</keyword>
<protein>
    <submittedName>
        <fullName evidence="3">OmpA family protein</fullName>
    </submittedName>
</protein>
<dbReference type="InterPro" id="IPR036737">
    <property type="entry name" value="OmpA-like_sf"/>
</dbReference>
<dbReference type="RefSeq" id="WP_106390846.1">
    <property type="nucleotide sequence ID" value="NZ_PVNK01000072.1"/>
</dbReference>
<evidence type="ECO:0000256" key="1">
    <source>
        <dbReference type="SAM" id="MobiDB-lite"/>
    </source>
</evidence>
<dbReference type="EMBL" id="PVNK01000072">
    <property type="protein sequence ID" value="PRQ03676.1"/>
    <property type="molecule type" value="Genomic_DNA"/>
</dbReference>
<evidence type="ECO:0000313" key="3">
    <source>
        <dbReference type="EMBL" id="PRQ03676.1"/>
    </source>
</evidence>
<feature type="chain" id="PRO_5015705508" evidence="2">
    <location>
        <begin position="20"/>
        <end position="173"/>
    </location>
</feature>
<keyword evidence="4" id="KW-1185">Reference proteome</keyword>
<name>A0A2S9YF77_9BACT</name>
<dbReference type="OrthoDB" id="5520821at2"/>
<accession>A0A2S9YF77</accession>
<feature type="region of interest" description="Disordered" evidence="1">
    <location>
        <begin position="31"/>
        <end position="58"/>
    </location>
</feature>
<feature type="signal peptide" evidence="2">
    <location>
        <begin position="1"/>
        <end position="19"/>
    </location>
</feature>
<proteinExistence type="predicted"/>
<evidence type="ECO:0000313" key="4">
    <source>
        <dbReference type="Proteomes" id="UP000237968"/>
    </source>
</evidence>
<gene>
    <name evidence="3" type="ORF">ENSA5_13690</name>
</gene>
<dbReference type="Gene3D" id="3.30.1330.60">
    <property type="entry name" value="OmpA-like domain"/>
    <property type="match status" value="1"/>
</dbReference>
<organism evidence="3 4">
    <name type="scientific">Enhygromyxa salina</name>
    <dbReference type="NCBI Taxonomy" id="215803"/>
    <lineage>
        <taxon>Bacteria</taxon>
        <taxon>Pseudomonadati</taxon>
        <taxon>Myxococcota</taxon>
        <taxon>Polyangia</taxon>
        <taxon>Nannocystales</taxon>
        <taxon>Nannocystaceae</taxon>
        <taxon>Enhygromyxa</taxon>
    </lineage>
</organism>
<feature type="compositionally biased region" description="Pro residues" evidence="1">
    <location>
        <begin position="39"/>
        <end position="56"/>
    </location>
</feature>
<reference evidence="3 4" key="1">
    <citation type="submission" date="2018-03" db="EMBL/GenBank/DDBJ databases">
        <title>Draft Genome Sequences of the Obligatory Marine Myxobacteria Enhygromyxa salina SWB005.</title>
        <authorList>
            <person name="Poehlein A."/>
            <person name="Moghaddam J.A."/>
            <person name="Harms H."/>
            <person name="Alanjari M."/>
            <person name="Koenig G.M."/>
            <person name="Daniel R."/>
            <person name="Schaeberle T.F."/>
        </authorList>
    </citation>
    <scope>NUCLEOTIDE SEQUENCE [LARGE SCALE GENOMIC DNA]</scope>
    <source>
        <strain evidence="3 4">SWB005</strain>
    </source>
</reference>
<dbReference type="Proteomes" id="UP000237968">
    <property type="component" value="Unassembled WGS sequence"/>
</dbReference>
<dbReference type="AlphaFoldDB" id="A0A2S9YF77"/>
<dbReference type="SUPFAM" id="SSF103088">
    <property type="entry name" value="OmpA-like"/>
    <property type="match status" value="1"/>
</dbReference>
<evidence type="ECO:0000256" key="2">
    <source>
        <dbReference type="SAM" id="SignalP"/>
    </source>
</evidence>
<sequence>MTRLAPTILLLAGLAQAVACSRVTTVAPEEPIQIQARPPAAPRPGLPAVPQPPPPSRVTASGDLLSLDEALTFDEEGELSSEHQDILAELARWLATNTEVVELTVEVHSIGAGSRRAHTKRSQALATQIVDALVAAGVDAERLVAASVGASEDGQRDVVLRITARAEAAAVEE</sequence>